<dbReference type="Gene3D" id="3.30.160.60">
    <property type="entry name" value="Classic Zinc Finger"/>
    <property type="match status" value="5"/>
</dbReference>
<dbReference type="InterPro" id="IPR036236">
    <property type="entry name" value="Znf_C2H2_sf"/>
</dbReference>
<feature type="domain" description="C2H2-type" evidence="10">
    <location>
        <begin position="284"/>
        <end position="311"/>
    </location>
</feature>
<evidence type="ECO:0000256" key="9">
    <source>
        <dbReference type="SAM" id="MobiDB-lite"/>
    </source>
</evidence>
<dbReference type="EMBL" id="JAHRIN010003968">
    <property type="protein sequence ID" value="MEQ2192871.1"/>
    <property type="molecule type" value="Genomic_DNA"/>
</dbReference>
<evidence type="ECO:0000256" key="6">
    <source>
        <dbReference type="ARBA" id="ARBA00023125"/>
    </source>
</evidence>
<evidence type="ECO:0000313" key="12">
    <source>
        <dbReference type="Proteomes" id="UP001434883"/>
    </source>
</evidence>
<keyword evidence="12" id="KW-1185">Reference proteome</keyword>
<dbReference type="Pfam" id="PF00096">
    <property type="entry name" value="zf-C2H2"/>
    <property type="match status" value="5"/>
</dbReference>
<keyword evidence="4 8" id="KW-0863">Zinc-finger</keyword>
<evidence type="ECO:0000256" key="8">
    <source>
        <dbReference type="PROSITE-ProRule" id="PRU00042"/>
    </source>
</evidence>
<feature type="compositionally biased region" description="Polar residues" evidence="9">
    <location>
        <begin position="102"/>
        <end position="121"/>
    </location>
</feature>
<evidence type="ECO:0000256" key="2">
    <source>
        <dbReference type="ARBA" id="ARBA00022723"/>
    </source>
</evidence>
<keyword evidence="7" id="KW-0539">Nucleus</keyword>
<evidence type="ECO:0000259" key="10">
    <source>
        <dbReference type="PROSITE" id="PS50157"/>
    </source>
</evidence>
<dbReference type="SMART" id="SM00355">
    <property type="entry name" value="ZnF_C2H2"/>
    <property type="match status" value="6"/>
</dbReference>
<feature type="domain" description="C2H2-type" evidence="10">
    <location>
        <begin position="173"/>
        <end position="195"/>
    </location>
</feature>
<name>A0ABV0QAK5_9TELE</name>
<dbReference type="PROSITE" id="PS00028">
    <property type="entry name" value="ZINC_FINGER_C2H2_1"/>
    <property type="match status" value="6"/>
</dbReference>
<evidence type="ECO:0000256" key="4">
    <source>
        <dbReference type="ARBA" id="ARBA00022771"/>
    </source>
</evidence>
<comment type="caution">
    <text evidence="11">The sequence shown here is derived from an EMBL/GenBank/DDBJ whole genome shotgun (WGS) entry which is preliminary data.</text>
</comment>
<evidence type="ECO:0000313" key="11">
    <source>
        <dbReference type="EMBL" id="MEQ2192871.1"/>
    </source>
</evidence>
<feature type="region of interest" description="Disordered" evidence="9">
    <location>
        <begin position="96"/>
        <end position="171"/>
    </location>
</feature>
<keyword evidence="5" id="KW-0862">Zinc</keyword>
<evidence type="ECO:0000256" key="1">
    <source>
        <dbReference type="ARBA" id="ARBA00004123"/>
    </source>
</evidence>
<feature type="domain" description="C2H2-type" evidence="10">
    <location>
        <begin position="312"/>
        <end position="339"/>
    </location>
</feature>
<proteinExistence type="predicted"/>
<reference evidence="11 12" key="1">
    <citation type="submission" date="2021-06" db="EMBL/GenBank/DDBJ databases">
        <authorList>
            <person name="Palmer J.M."/>
        </authorList>
    </citation>
    <scope>NUCLEOTIDE SEQUENCE [LARGE SCALE GENOMIC DNA]</scope>
    <source>
        <strain evidence="11 12">XC_2019</strain>
        <tissue evidence="11">Muscle</tissue>
    </source>
</reference>
<evidence type="ECO:0000256" key="7">
    <source>
        <dbReference type="ARBA" id="ARBA00023242"/>
    </source>
</evidence>
<feature type="compositionally biased region" description="Acidic residues" evidence="9">
    <location>
        <begin position="147"/>
        <end position="156"/>
    </location>
</feature>
<protein>
    <recommendedName>
        <fullName evidence="10">C2H2-type domain-containing protein</fullName>
    </recommendedName>
</protein>
<sequence>MLKKMPLKNSPDMDQQELQLLHIKEGNERIWANQDQKQLNVKEETDYTRFPVTVVHMKSEEDEEKPLFSQLHQHLTEDRDLPRSISTDQIKAEIKEEDCGTAETSINPDLNTHGGSSNYSLTKDGKDDEEDDDVKHHESELKHLSDSETEDSEEDWKESRAPGSGRNAVHKSLSCSECGGKFANRRSLHSHITCHPRLSSDCSINETCFREKNIIDSLTNVQKGSKTFNCGECGQGFIRKYNLKQHTKVHTGEKPFSCDVCGKRFCYKSELNMHMRIHTGDKLFSCDACGKRFVFMSQLNTHVRIHTGDKPFACDVCGKGFVRKSTLDKHMRIHTGDQPFGCDACGKRFCYKSELNIHMRIHTGD</sequence>
<gene>
    <name evidence="11" type="ORF">XENOCAPTIV_018849</name>
</gene>
<accession>A0ABV0QAK5</accession>
<keyword evidence="6" id="KW-0238">DNA-binding</keyword>
<keyword evidence="3" id="KW-0677">Repeat</keyword>
<evidence type="ECO:0000256" key="5">
    <source>
        <dbReference type="ARBA" id="ARBA00022833"/>
    </source>
</evidence>
<evidence type="ECO:0000256" key="3">
    <source>
        <dbReference type="ARBA" id="ARBA00022737"/>
    </source>
</evidence>
<dbReference type="PROSITE" id="PS50157">
    <property type="entry name" value="ZINC_FINGER_C2H2_2"/>
    <property type="match status" value="6"/>
</dbReference>
<keyword evidence="2" id="KW-0479">Metal-binding</keyword>
<comment type="subcellular location">
    <subcellularLocation>
        <location evidence="1">Nucleus</location>
    </subcellularLocation>
</comment>
<feature type="compositionally biased region" description="Basic and acidic residues" evidence="9">
    <location>
        <begin position="133"/>
        <end position="146"/>
    </location>
</feature>
<dbReference type="SUPFAM" id="SSF57667">
    <property type="entry name" value="beta-beta-alpha zinc fingers"/>
    <property type="match status" value="3"/>
</dbReference>
<feature type="domain" description="C2H2-type" evidence="10">
    <location>
        <begin position="340"/>
        <end position="365"/>
    </location>
</feature>
<feature type="domain" description="C2H2-type" evidence="10">
    <location>
        <begin position="228"/>
        <end position="255"/>
    </location>
</feature>
<dbReference type="Proteomes" id="UP001434883">
    <property type="component" value="Unassembled WGS sequence"/>
</dbReference>
<feature type="domain" description="C2H2-type" evidence="10">
    <location>
        <begin position="256"/>
        <end position="283"/>
    </location>
</feature>
<organism evidence="11 12">
    <name type="scientific">Xenoophorus captivus</name>
    <dbReference type="NCBI Taxonomy" id="1517983"/>
    <lineage>
        <taxon>Eukaryota</taxon>
        <taxon>Metazoa</taxon>
        <taxon>Chordata</taxon>
        <taxon>Craniata</taxon>
        <taxon>Vertebrata</taxon>
        <taxon>Euteleostomi</taxon>
        <taxon>Actinopterygii</taxon>
        <taxon>Neopterygii</taxon>
        <taxon>Teleostei</taxon>
        <taxon>Neoteleostei</taxon>
        <taxon>Acanthomorphata</taxon>
        <taxon>Ovalentaria</taxon>
        <taxon>Atherinomorphae</taxon>
        <taxon>Cyprinodontiformes</taxon>
        <taxon>Goodeidae</taxon>
        <taxon>Xenoophorus</taxon>
    </lineage>
</organism>
<dbReference type="InterPro" id="IPR013087">
    <property type="entry name" value="Znf_C2H2_type"/>
</dbReference>
<dbReference type="PANTHER" id="PTHR24390">
    <property type="entry name" value="ZINC FINGER PROTEIN"/>
    <property type="match status" value="1"/>
</dbReference>
<dbReference type="PANTHER" id="PTHR24390:SF159">
    <property type="entry name" value="GROWTH FACTOR INDEPENDENT 1 TRANSCRIPTIONAL REPRESSOR"/>
    <property type="match status" value="1"/>
</dbReference>